<keyword evidence="1" id="KW-0732">Signal</keyword>
<dbReference type="RefSeq" id="WP_240831267.1">
    <property type="nucleotide sequence ID" value="NZ_JAKWBL010000003.1"/>
</dbReference>
<feature type="chain" id="PRO_5045877496" evidence="1">
    <location>
        <begin position="20"/>
        <end position="57"/>
    </location>
</feature>
<proteinExistence type="predicted"/>
<keyword evidence="3" id="KW-1185">Reference proteome</keyword>
<protein>
    <submittedName>
        <fullName evidence="2">Uncharacterized protein</fullName>
    </submittedName>
</protein>
<dbReference type="Proteomes" id="UP001202248">
    <property type="component" value="Unassembled WGS sequence"/>
</dbReference>
<feature type="signal peptide" evidence="1">
    <location>
        <begin position="1"/>
        <end position="19"/>
    </location>
</feature>
<comment type="caution">
    <text evidence="2">The sequence shown here is derived from an EMBL/GenBank/DDBJ whole genome shotgun (WGS) entry which is preliminary data.</text>
</comment>
<evidence type="ECO:0000313" key="3">
    <source>
        <dbReference type="Proteomes" id="UP001202248"/>
    </source>
</evidence>
<accession>A0ABS9SM40</accession>
<reference evidence="2 3" key="1">
    <citation type="submission" date="2022-02" db="EMBL/GenBank/DDBJ databases">
        <authorList>
            <person name="Min J."/>
        </authorList>
    </citation>
    <scope>NUCLEOTIDE SEQUENCE [LARGE SCALE GENOMIC DNA]</scope>
    <source>
        <strain evidence="2 3">GR10-1</strain>
    </source>
</reference>
<name>A0ABS9SM40_9BACT</name>
<dbReference type="EMBL" id="JAKWBL010000003">
    <property type="protein sequence ID" value="MCH5599395.1"/>
    <property type="molecule type" value="Genomic_DNA"/>
</dbReference>
<sequence>MKSILALTLLNLTALTLIAQTGNITGHVYADNKPLQLATIKLHLTPAPLQMERGAKP</sequence>
<evidence type="ECO:0000256" key="1">
    <source>
        <dbReference type="SAM" id="SignalP"/>
    </source>
</evidence>
<organism evidence="2 3">
    <name type="scientific">Niabella ginsengisoli</name>
    <dbReference type="NCBI Taxonomy" id="522298"/>
    <lineage>
        <taxon>Bacteria</taxon>
        <taxon>Pseudomonadati</taxon>
        <taxon>Bacteroidota</taxon>
        <taxon>Chitinophagia</taxon>
        <taxon>Chitinophagales</taxon>
        <taxon>Chitinophagaceae</taxon>
        <taxon>Niabella</taxon>
    </lineage>
</organism>
<evidence type="ECO:0000313" key="2">
    <source>
        <dbReference type="EMBL" id="MCH5599395.1"/>
    </source>
</evidence>
<gene>
    <name evidence="2" type="ORF">MKP09_16485</name>
</gene>